<comment type="caution">
    <text evidence="1">The sequence shown here is derived from an EMBL/GenBank/DDBJ whole genome shotgun (WGS) entry which is preliminary data.</text>
</comment>
<proteinExistence type="predicted"/>
<gene>
    <name evidence="1" type="ORF">CEN92_215</name>
</gene>
<dbReference type="AlphaFoldDB" id="A0A554LFT6"/>
<evidence type="ECO:0000313" key="2">
    <source>
        <dbReference type="Proteomes" id="UP000318296"/>
    </source>
</evidence>
<protein>
    <submittedName>
        <fullName evidence="1">Uncharacterized protein</fullName>
    </submittedName>
</protein>
<evidence type="ECO:0000313" key="1">
    <source>
        <dbReference type="EMBL" id="TSC91697.1"/>
    </source>
</evidence>
<reference evidence="1 2" key="1">
    <citation type="submission" date="2017-07" db="EMBL/GenBank/DDBJ databases">
        <title>Mechanisms for carbon and nitrogen cycling indicate functional differentiation within the Candidate Phyla Radiation.</title>
        <authorList>
            <person name="Danczak R.E."/>
            <person name="Johnston M.D."/>
            <person name="Kenah C."/>
            <person name="Slattery M."/>
            <person name="Wrighton K.C."/>
            <person name="Wilkins M.J."/>
        </authorList>
    </citation>
    <scope>NUCLEOTIDE SEQUENCE [LARGE SCALE GENOMIC DNA]</scope>
    <source>
        <strain evidence="1">Licking1014_96</strain>
    </source>
</reference>
<dbReference type="Proteomes" id="UP000318296">
    <property type="component" value="Unassembled WGS sequence"/>
</dbReference>
<dbReference type="EMBL" id="VMGH01000029">
    <property type="protein sequence ID" value="TSC91697.1"/>
    <property type="molecule type" value="Genomic_DNA"/>
</dbReference>
<organism evidence="1 2">
    <name type="scientific">Candidatus Berkelbacteria bacterium Licking1014_96</name>
    <dbReference type="NCBI Taxonomy" id="2017149"/>
    <lineage>
        <taxon>Bacteria</taxon>
        <taxon>Candidatus Berkelbacteria</taxon>
    </lineage>
</organism>
<sequence>MEKDIKGGLRRTRDNYAATMDLSKMIKLCMGEKTMLKNQMERIEMMVGEQGLMPQNQRLAKALAENQRREAELDRLIEENLSKK</sequence>
<name>A0A554LFT6_9BACT</name>
<accession>A0A554LFT6</accession>